<dbReference type="STRING" id="1036181.SAMN05421756_10319"/>
<evidence type="ECO:0000313" key="6">
    <source>
        <dbReference type="Proteomes" id="UP000198504"/>
    </source>
</evidence>
<accession>A0A1H9EQH8</accession>
<dbReference type="OrthoDB" id="4411089at2"/>
<dbReference type="Gene3D" id="3.30.70.920">
    <property type="match status" value="1"/>
</dbReference>
<evidence type="ECO:0000313" key="5">
    <source>
        <dbReference type="EMBL" id="SEQ27919.1"/>
    </source>
</evidence>
<dbReference type="AlphaFoldDB" id="A0A1H9EQH8"/>
<evidence type="ECO:0000256" key="1">
    <source>
        <dbReference type="ARBA" id="ARBA00023015"/>
    </source>
</evidence>
<dbReference type="Pfam" id="PF01037">
    <property type="entry name" value="AsnC_trans_reg"/>
    <property type="match status" value="1"/>
</dbReference>
<keyword evidence="6" id="KW-1185">Reference proteome</keyword>
<name>A0A1H9EQH8_9ACTN</name>
<feature type="domain" description="HTH asnC-type" evidence="4">
    <location>
        <begin position="1"/>
        <end position="62"/>
    </location>
</feature>
<dbReference type="EMBL" id="FOFA01000003">
    <property type="protein sequence ID" value="SEQ27919.1"/>
    <property type="molecule type" value="Genomic_DNA"/>
</dbReference>
<organism evidence="5 6">
    <name type="scientific">Microlunatus flavus</name>
    <dbReference type="NCBI Taxonomy" id="1036181"/>
    <lineage>
        <taxon>Bacteria</taxon>
        <taxon>Bacillati</taxon>
        <taxon>Actinomycetota</taxon>
        <taxon>Actinomycetes</taxon>
        <taxon>Propionibacteriales</taxon>
        <taxon>Propionibacteriaceae</taxon>
        <taxon>Microlunatus</taxon>
    </lineage>
</organism>
<dbReference type="Proteomes" id="UP000198504">
    <property type="component" value="Unassembled WGS sequence"/>
</dbReference>
<dbReference type="PROSITE" id="PS50956">
    <property type="entry name" value="HTH_ASNC_2"/>
    <property type="match status" value="1"/>
</dbReference>
<keyword evidence="2 5" id="KW-0238">DNA-binding</keyword>
<dbReference type="InterPro" id="IPR036390">
    <property type="entry name" value="WH_DNA-bd_sf"/>
</dbReference>
<dbReference type="PANTHER" id="PTHR30154">
    <property type="entry name" value="LEUCINE-RESPONSIVE REGULATORY PROTEIN"/>
    <property type="match status" value="1"/>
</dbReference>
<dbReference type="SMART" id="SM00344">
    <property type="entry name" value="HTH_ASNC"/>
    <property type="match status" value="1"/>
</dbReference>
<dbReference type="SUPFAM" id="SSF54909">
    <property type="entry name" value="Dimeric alpha+beta barrel"/>
    <property type="match status" value="1"/>
</dbReference>
<evidence type="ECO:0000259" key="4">
    <source>
        <dbReference type="PROSITE" id="PS50956"/>
    </source>
</evidence>
<sequence length="154" mass="17181">MDEVDAVILQELQRDARLSNKDLAERLSIAASTCLERTRRLQRQGAITGYHADVALEALGRHVQALVAVSVRPLRRETIDAFQDAVSRLPEVMSTFVLAGGDDFLVHVGVPSNDHLHAFLIDKLSARRDVVSFRTSTIFRHTRKTVLEALPEGR</sequence>
<dbReference type="Gene3D" id="1.10.10.10">
    <property type="entry name" value="Winged helix-like DNA-binding domain superfamily/Winged helix DNA-binding domain"/>
    <property type="match status" value="1"/>
</dbReference>
<keyword evidence="1" id="KW-0805">Transcription regulation</keyword>
<dbReference type="InterPro" id="IPR011008">
    <property type="entry name" value="Dimeric_a/b-barrel"/>
</dbReference>
<dbReference type="InterPro" id="IPR019887">
    <property type="entry name" value="Tscrpt_reg_AsnC/Lrp_C"/>
</dbReference>
<dbReference type="PANTHER" id="PTHR30154:SF54">
    <property type="entry name" value="POSSIBLE TRANSCRIPTIONAL REGULATORY PROTEIN (PROBABLY LRP_ASNC-FAMILY)"/>
    <property type="match status" value="1"/>
</dbReference>
<dbReference type="InterPro" id="IPR019888">
    <property type="entry name" value="Tscrpt_reg_AsnC-like"/>
</dbReference>
<dbReference type="SUPFAM" id="SSF46785">
    <property type="entry name" value="Winged helix' DNA-binding domain"/>
    <property type="match status" value="1"/>
</dbReference>
<dbReference type="GO" id="GO:0043200">
    <property type="term" value="P:response to amino acid"/>
    <property type="evidence" value="ECO:0007669"/>
    <property type="project" value="TreeGrafter"/>
</dbReference>
<protein>
    <submittedName>
        <fullName evidence="5">DNA-binding transcriptional regulator, Lrp family</fullName>
    </submittedName>
</protein>
<dbReference type="RefSeq" id="WP_091178622.1">
    <property type="nucleotide sequence ID" value="NZ_FOFA01000003.1"/>
</dbReference>
<evidence type="ECO:0000256" key="3">
    <source>
        <dbReference type="ARBA" id="ARBA00023163"/>
    </source>
</evidence>
<dbReference type="GO" id="GO:0043565">
    <property type="term" value="F:sequence-specific DNA binding"/>
    <property type="evidence" value="ECO:0007669"/>
    <property type="project" value="InterPro"/>
</dbReference>
<evidence type="ECO:0000256" key="2">
    <source>
        <dbReference type="ARBA" id="ARBA00023125"/>
    </source>
</evidence>
<gene>
    <name evidence="5" type="ORF">SAMN05421756_10319</name>
</gene>
<keyword evidence="3" id="KW-0804">Transcription</keyword>
<dbReference type="InterPro" id="IPR000485">
    <property type="entry name" value="AsnC-type_HTH_dom"/>
</dbReference>
<reference evidence="6" key="1">
    <citation type="submission" date="2016-10" db="EMBL/GenBank/DDBJ databases">
        <authorList>
            <person name="Varghese N."/>
            <person name="Submissions S."/>
        </authorList>
    </citation>
    <scope>NUCLEOTIDE SEQUENCE [LARGE SCALE GENOMIC DNA]</scope>
    <source>
        <strain evidence="6">CGMCC 4.6856</strain>
    </source>
</reference>
<proteinExistence type="predicted"/>
<dbReference type="GO" id="GO:0005829">
    <property type="term" value="C:cytosol"/>
    <property type="evidence" value="ECO:0007669"/>
    <property type="project" value="TreeGrafter"/>
</dbReference>
<dbReference type="InterPro" id="IPR036388">
    <property type="entry name" value="WH-like_DNA-bd_sf"/>
</dbReference>
<dbReference type="Pfam" id="PF13404">
    <property type="entry name" value="HTH_AsnC-type"/>
    <property type="match status" value="1"/>
</dbReference>
<dbReference type="PRINTS" id="PR00033">
    <property type="entry name" value="HTHASNC"/>
</dbReference>